<evidence type="ECO:0000313" key="1">
    <source>
        <dbReference type="EMBL" id="QGZ13838.1"/>
    </source>
</evidence>
<evidence type="ECO:0008006" key="3">
    <source>
        <dbReference type="Google" id="ProtNLM"/>
    </source>
</evidence>
<sequence>MQANKFRVTVGGKPVYVTSIDPSPSESKDIPRTHHIVLIDRSGSMYTSIDEAIDQSKEFIDFIRGTGDLLSVLWYSGQNSHGVIVEAASRETKDIGPVLDKYRSVVGATCFSEPLETVASIAAGNAYKVDQTSITLLTDGCPVVSWSYDEELTRSLVTLSNLANQINVSAVNSIGFGNYYRRDFLQQLSDVSGHGTFIHSRSLHNFAQLFGDTVSVASGLRPSNVEIDADHSEILYLGGDVRTSRRQTLTLNRLNAEENRIFVITEEPSTVYANGEVIDAKTITQKEDPERVQNFLYAYADQLYYRGERQKALDVIVNNIGDKFIADKMINAFTTDEVAEAQEALRDADLDARNRYVDGRVAPGYLPKKDAFCLIDLFEIFFEDGNVSYVPFSDNVKSYKRINRQSVDTHNVFVSDQEEVVTPIRDFVWNKDLLNLSIQFSINGSVKLNPKSAERVGLDPVFKTKIFRNHTIVKDGQLNMDEAEFIVSDSVYTKLSELSKLKFEALSHYGDDGHRVVIDLRSIPIINRTYIDGSVNLDELCAYTIEIAKHEAALKVLNNVYDETVEKSATFSKTQNFKTYTADQITVLQEHGISKQGWYNGVSVERAKAEESDSYDARTLSFYVKGASSLPTIADFKKMLAGTKVANVPGKMMVDYYGFLQGLIQIAGHDDRHPTLKFVKFIEDQIADTKKTLQMLRNQVNIIKLAKVLTNDFFHGLVPNDKGEYTADYDDHTIVLRNDLKTVYI</sequence>
<evidence type="ECO:0000313" key="2">
    <source>
        <dbReference type="Proteomes" id="UP000436513"/>
    </source>
</evidence>
<gene>
    <name evidence="1" type="ORF">RL38J1_126</name>
</gene>
<accession>A0A6B9J2Y7</accession>
<protein>
    <recommendedName>
        <fullName evidence="3">VWFA domain-containing protein</fullName>
    </recommendedName>
</protein>
<keyword evidence="2" id="KW-1185">Reference proteome</keyword>
<name>A0A6B9J2Y7_9CAUD</name>
<dbReference type="InterPro" id="IPR036465">
    <property type="entry name" value="vWFA_dom_sf"/>
</dbReference>
<dbReference type="EMBL" id="MN549360">
    <property type="protein sequence ID" value="QGZ13838.1"/>
    <property type="molecule type" value="Genomic_DNA"/>
</dbReference>
<reference evidence="1 2" key="1">
    <citation type="submission" date="2019-10" db="EMBL/GenBank/DDBJ databases">
        <title>Complete genome sequence of bacteriophage vB_RLeM_RL38JI.</title>
        <authorList>
            <person name="Gunathilake D."/>
            <person name="Bhat S."/>
            <person name="Yost C.K."/>
            <person name="Hynes M.F."/>
        </authorList>
    </citation>
    <scope>NUCLEOTIDE SEQUENCE [LARGE SCALE GENOMIC DNA]</scope>
</reference>
<dbReference type="Gene3D" id="3.40.50.410">
    <property type="entry name" value="von Willebrand factor, type A domain"/>
    <property type="match status" value="1"/>
</dbReference>
<dbReference type="SUPFAM" id="SSF53300">
    <property type="entry name" value="vWA-like"/>
    <property type="match status" value="1"/>
</dbReference>
<organism evidence="1 2">
    <name type="scientific">Rhizobium phage RL38J1</name>
    <dbReference type="NCBI Taxonomy" id="2663232"/>
    <lineage>
        <taxon>Viruses</taxon>
        <taxon>Duplodnaviria</taxon>
        <taxon>Heunggongvirae</taxon>
        <taxon>Uroviricota</taxon>
        <taxon>Caudoviricetes</taxon>
        <taxon>Pootjesviridae</taxon>
        <taxon>Innesvirus</taxon>
        <taxon>Innesvirus RL38J1</taxon>
    </lineage>
</organism>
<dbReference type="CDD" id="cd00198">
    <property type="entry name" value="vWFA"/>
    <property type="match status" value="1"/>
</dbReference>
<dbReference type="Proteomes" id="UP000436513">
    <property type="component" value="Segment"/>
</dbReference>
<proteinExistence type="predicted"/>